<dbReference type="AlphaFoldDB" id="A0A1I5VKL7"/>
<dbReference type="InterPro" id="IPR019852">
    <property type="entry name" value="Motility-assoc_prot_GldL"/>
</dbReference>
<name>A0A1I5VKL7_9BACT</name>
<keyword evidence="1" id="KW-1133">Transmembrane helix</keyword>
<keyword evidence="1" id="KW-0472">Membrane</keyword>
<keyword evidence="4" id="KW-1185">Reference proteome</keyword>
<feature type="domain" description="Gliding motility protein GldL-like N-terminal" evidence="2">
    <location>
        <begin position="16"/>
        <end position="59"/>
    </location>
</feature>
<dbReference type="OrthoDB" id="1466660at2"/>
<dbReference type="Gene3D" id="1.20.920.20">
    <property type="match status" value="1"/>
</dbReference>
<dbReference type="Pfam" id="PF22827">
    <property type="entry name" value="GldL_N"/>
    <property type="match status" value="1"/>
</dbReference>
<organism evidence="3 4">
    <name type="scientific">Parafilimonas terrae</name>
    <dbReference type="NCBI Taxonomy" id="1465490"/>
    <lineage>
        <taxon>Bacteria</taxon>
        <taxon>Pseudomonadati</taxon>
        <taxon>Bacteroidota</taxon>
        <taxon>Chitinophagia</taxon>
        <taxon>Chitinophagales</taxon>
        <taxon>Chitinophagaceae</taxon>
        <taxon>Parafilimonas</taxon>
    </lineage>
</organism>
<dbReference type="STRING" id="1465490.SAMN05444277_10548"/>
<evidence type="ECO:0000259" key="2">
    <source>
        <dbReference type="Pfam" id="PF22827"/>
    </source>
</evidence>
<dbReference type="InterPro" id="IPR055087">
    <property type="entry name" value="GldL-like_N"/>
</dbReference>
<evidence type="ECO:0000313" key="3">
    <source>
        <dbReference type="EMBL" id="SFQ08084.1"/>
    </source>
</evidence>
<reference evidence="3 4" key="1">
    <citation type="submission" date="2016-10" db="EMBL/GenBank/DDBJ databases">
        <authorList>
            <person name="de Groot N.N."/>
        </authorList>
    </citation>
    <scope>NUCLEOTIDE SEQUENCE [LARGE SCALE GENOMIC DNA]</scope>
    <source>
        <strain evidence="3 4">DSM 28286</strain>
    </source>
</reference>
<gene>
    <name evidence="3" type="ORF">SAMN05444277_10548</name>
</gene>
<evidence type="ECO:0000256" key="1">
    <source>
        <dbReference type="SAM" id="Phobius"/>
    </source>
</evidence>
<dbReference type="NCBIfam" id="TIGR03513">
    <property type="entry name" value="GldL_gliding"/>
    <property type="match status" value="1"/>
</dbReference>
<proteinExistence type="predicted"/>
<accession>A0A1I5VKL7</accession>
<dbReference type="RefSeq" id="WP_090657779.1">
    <property type="nucleotide sequence ID" value="NZ_FOXQ01000005.1"/>
</dbReference>
<dbReference type="EMBL" id="FOXQ01000005">
    <property type="protein sequence ID" value="SFQ08084.1"/>
    <property type="molecule type" value="Genomic_DNA"/>
</dbReference>
<protein>
    <submittedName>
        <fullName evidence="3">Gliding motility-associated protein GldL</fullName>
    </submittedName>
</protein>
<feature type="transmembrane region" description="Helical" evidence="1">
    <location>
        <begin position="41"/>
        <end position="63"/>
    </location>
</feature>
<keyword evidence="1" id="KW-0812">Transmembrane</keyword>
<sequence>MAAAIPPKVSRVVDIFVSIAAAVVIWGALQKLLHTASADFFLKLGLGTEAAVFLVYGILYMYYPAIDDHQVKLAGAAAAVPQGNPALKTMEKMLEEADITPANLGKLSAGFQKLGTTVEKMGEISDVVKATGDYTQKTKEAAQALDAVKSAYSGMANSANSFNNASEGAKVFHEQIQVLTKNLSSLNTIYELELQESNNHLKALNQFYGKLNEASNAMNTTATDAIKAKEQIATLANNLGRLNQIYGNMISAMQGAKA</sequence>
<dbReference type="Proteomes" id="UP000199031">
    <property type="component" value="Unassembled WGS sequence"/>
</dbReference>
<feature type="transmembrane region" description="Helical" evidence="1">
    <location>
        <begin position="12"/>
        <end position="29"/>
    </location>
</feature>
<evidence type="ECO:0000313" key="4">
    <source>
        <dbReference type="Proteomes" id="UP000199031"/>
    </source>
</evidence>